<evidence type="ECO:0000256" key="6">
    <source>
        <dbReference type="ARBA" id="ARBA00050776"/>
    </source>
</evidence>
<evidence type="ECO:0000256" key="1">
    <source>
        <dbReference type="ARBA" id="ARBA00001933"/>
    </source>
</evidence>
<dbReference type="STRING" id="1229521.D791_01069"/>
<gene>
    <name evidence="10" type="primary">csd</name>
    <name evidence="10" type="ORF">D791_01069</name>
</gene>
<comment type="function">
    <text evidence="2 8">Catalyzes the removal of elemental sulfur and selenium atoms from L-cysteine, L-cystine, L-selenocysteine, and L-selenocystine to produce L-alanine.</text>
</comment>
<comment type="catalytic activity">
    <reaction evidence="6 8">
        <text>(sulfur carrier)-H + L-cysteine = (sulfur carrier)-SH + L-alanine</text>
        <dbReference type="Rhea" id="RHEA:43892"/>
        <dbReference type="Rhea" id="RHEA-COMP:14737"/>
        <dbReference type="Rhea" id="RHEA-COMP:14739"/>
        <dbReference type="ChEBI" id="CHEBI:29917"/>
        <dbReference type="ChEBI" id="CHEBI:35235"/>
        <dbReference type="ChEBI" id="CHEBI:57972"/>
        <dbReference type="ChEBI" id="CHEBI:64428"/>
        <dbReference type="EC" id="2.8.1.7"/>
    </reaction>
</comment>
<dbReference type="GO" id="GO:0030170">
    <property type="term" value="F:pyridoxal phosphate binding"/>
    <property type="evidence" value="ECO:0007669"/>
    <property type="project" value="UniProtKB-UniRule"/>
</dbReference>
<dbReference type="InterPro" id="IPR020578">
    <property type="entry name" value="Aminotrans_V_PyrdxlP_BS"/>
</dbReference>
<dbReference type="EC" id="2.8.1.7" evidence="8"/>
<name>W9VNX2_9GAMM</name>
<evidence type="ECO:0000256" key="4">
    <source>
        <dbReference type="ARBA" id="ARBA00022679"/>
    </source>
</evidence>
<dbReference type="RefSeq" id="WP_036508512.1">
    <property type="nucleotide sequence ID" value="NZ_AONB01000003.1"/>
</dbReference>
<dbReference type="EMBL" id="AONB01000003">
    <property type="protein sequence ID" value="EXJ12180.1"/>
    <property type="molecule type" value="Genomic_DNA"/>
</dbReference>
<dbReference type="SUPFAM" id="SSF53383">
    <property type="entry name" value="PLP-dependent transferases"/>
    <property type="match status" value="1"/>
</dbReference>
<comment type="similarity">
    <text evidence="3 8">Belongs to the class-V pyridoxal-phosphate-dependent aminotransferase family. Csd subfamily.</text>
</comment>
<keyword evidence="11" id="KW-1185">Reference proteome</keyword>
<evidence type="ECO:0000313" key="11">
    <source>
        <dbReference type="Proteomes" id="UP000019464"/>
    </source>
</evidence>
<evidence type="ECO:0000313" key="10">
    <source>
        <dbReference type="EMBL" id="EXJ12180.1"/>
    </source>
</evidence>
<dbReference type="AlphaFoldDB" id="W9VNX2"/>
<dbReference type="InterPro" id="IPR016454">
    <property type="entry name" value="Cysteine_dSase"/>
</dbReference>
<dbReference type="OrthoDB" id="9808002at2"/>
<dbReference type="Pfam" id="PF00266">
    <property type="entry name" value="Aminotran_5"/>
    <property type="match status" value="1"/>
</dbReference>
<evidence type="ECO:0000259" key="9">
    <source>
        <dbReference type="Pfam" id="PF00266"/>
    </source>
</evidence>
<protein>
    <recommendedName>
        <fullName evidence="8">Cysteine desulfurase</fullName>
        <ecNumber evidence="8">2.8.1.7</ecNumber>
    </recommendedName>
</protein>
<dbReference type="PANTHER" id="PTHR43586">
    <property type="entry name" value="CYSTEINE DESULFURASE"/>
    <property type="match status" value="1"/>
</dbReference>
<dbReference type="InterPro" id="IPR015421">
    <property type="entry name" value="PyrdxlP-dep_Trfase_major"/>
</dbReference>
<dbReference type="InterPro" id="IPR010970">
    <property type="entry name" value="Cys_dSase_SufS"/>
</dbReference>
<evidence type="ECO:0000256" key="2">
    <source>
        <dbReference type="ARBA" id="ARBA00002824"/>
    </source>
</evidence>
<dbReference type="PANTHER" id="PTHR43586:SF8">
    <property type="entry name" value="CYSTEINE DESULFURASE 1, CHLOROPLASTIC"/>
    <property type="match status" value="1"/>
</dbReference>
<dbReference type="InterPro" id="IPR015424">
    <property type="entry name" value="PyrdxlP-dep_Trfase"/>
</dbReference>
<evidence type="ECO:0000256" key="8">
    <source>
        <dbReference type="RuleBase" id="RU004506"/>
    </source>
</evidence>
<comment type="cofactor">
    <cofactor evidence="1 7">
        <name>pyridoxal 5'-phosphate</name>
        <dbReference type="ChEBI" id="CHEBI:597326"/>
    </cofactor>
</comment>
<comment type="caution">
    <text evidence="10">The sequence shown here is derived from an EMBL/GenBank/DDBJ whole genome shotgun (WGS) entry which is preliminary data.</text>
</comment>
<reference evidence="11" key="1">
    <citation type="submission" date="2012-11" db="EMBL/GenBank/DDBJ databases">
        <authorList>
            <person name="Singh A."/>
            <person name="Pinnaka A.K."/>
            <person name="Vaidya B."/>
        </authorList>
    </citation>
    <scope>NUCLEOTIDE SEQUENCE [LARGE SCALE GENOMIC DNA]</scope>
    <source>
        <strain evidence="11">AK23</strain>
    </source>
</reference>
<evidence type="ECO:0000256" key="5">
    <source>
        <dbReference type="ARBA" id="ARBA00022898"/>
    </source>
</evidence>
<keyword evidence="4 8" id="KW-0808">Transferase</keyword>
<dbReference type="Gene3D" id="3.90.1150.10">
    <property type="entry name" value="Aspartate Aminotransferase, domain 1"/>
    <property type="match status" value="1"/>
</dbReference>
<organism evidence="10 11">
    <name type="scientific">Nitrincola nitratireducens</name>
    <dbReference type="NCBI Taxonomy" id="1229521"/>
    <lineage>
        <taxon>Bacteria</taxon>
        <taxon>Pseudomonadati</taxon>
        <taxon>Pseudomonadota</taxon>
        <taxon>Gammaproteobacteria</taxon>
        <taxon>Oceanospirillales</taxon>
        <taxon>Oceanospirillaceae</taxon>
        <taxon>Nitrincola</taxon>
    </lineage>
</organism>
<dbReference type="NCBIfam" id="TIGR01979">
    <property type="entry name" value="sufS"/>
    <property type="match status" value="1"/>
</dbReference>
<reference evidence="10 11" key="2">
    <citation type="journal article" date="2015" name="Syst. Appl. Microbiol.">
        <title>Nitrincola nitratireducens sp. nov. isolated from a haloalkaline crater lake.</title>
        <authorList>
            <person name="Singh A."/>
            <person name="Vaidya B."/>
            <person name="Tanuku N.R."/>
            <person name="Pinnaka A.K."/>
        </authorList>
    </citation>
    <scope>NUCLEOTIDE SEQUENCE [LARGE SCALE GENOMIC DNA]</scope>
    <source>
        <strain evidence="10 11">AK23</strain>
    </source>
</reference>
<dbReference type="Gene3D" id="3.40.640.10">
    <property type="entry name" value="Type I PLP-dependent aspartate aminotransferase-like (Major domain)"/>
    <property type="match status" value="1"/>
</dbReference>
<dbReference type="GO" id="GO:0031071">
    <property type="term" value="F:cysteine desulfurase activity"/>
    <property type="evidence" value="ECO:0007669"/>
    <property type="project" value="UniProtKB-UniRule"/>
</dbReference>
<sequence>MSLDIDKIRADFPALHQTVNGRPLVYLDNGATTHKPQAMIDALVNFYSLDNSNVHRGAHALSDRATEKFEAARQTLAEFINAPESRSVIWTRGSTESINLVAYSWGRQNLSKGDRVLVSMLEHHSNIVPWQLVAQEVGAEVVPIPITDEGIIDLQAYEALLDDRVKMVAFAHVSNALGVIHPVQKMVEMAHRVGAKVLVDGAQGAGHFLADVQQLGCDFYTFSGHKLFGPTGIGALYGKAELLEAMPPWLGGGEMIESVSFAGTTFNKLPFKFEAGTPNIADAIALAASIHYLNGLDKQALIDHEAQLLAYAEEKAKAFEGMRVLGVSHEKVCVLSFVLDGVHSADLGMLLDQQGIAVRTGNHCAQPAMEALGVDGSVRASFSFYNTLSEVDRLFEALEKAREFLI</sequence>
<dbReference type="PIRSF" id="PIRSF005572">
    <property type="entry name" value="NifS"/>
    <property type="match status" value="1"/>
</dbReference>
<evidence type="ECO:0000256" key="3">
    <source>
        <dbReference type="ARBA" id="ARBA00010447"/>
    </source>
</evidence>
<dbReference type="CDD" id="cd06453">
    <property type="entry name" value="SufS_like"/>
    <property type="match status" value="1"/>
</dbReference>
<keyword evidence="5 8" id="KW-0663">Pyridoxal phosphate</keyword>
<dbReference type="GO" id="GO:0006534">
    <property type="term" value="P:cysteine metabolic process"/>
    <property type="evidence" value="ECO:0007669"/>
    <property type="project" value="UniProtKB-UniRule"/>
</dbReference>
<dbReference type="InterPro" id="IPR015422">
    <property type="entry name" value="PyrdxlP-dep_Trfase_small"/>
</dbReference>
<proteinExistence type="inferred from homology"/>
<accession>W9VNX2</accession>
<dbReference type="PROSITE" id="PS00595">
    <property type="entry name" value="AA_TRANSFER_CLASS_5"/>
    <property type="match status" value="1"/>
</dbReference>
<dbReference type="InterPro" id="IPR000192">
    <property type="entry name" value="Aminotrans_V_dom"/>
</dbReference>
<evidence type="ECO:0000256" key="7">
    <source>
        <dbReference type="RuleBase" id="RU004504"/>
    </source>
</evidence>
<feature type="domain" description="Aminotransferase class V" evidence="9">
    <location>
        <begin position="25"/>
        <end position="394"/>
    </location>
</feature>
<dbReference type="Proteomes" id="UP000019464">
    <property type="component" value="Unassembled WGS sequence"/>
</dbReference>
<dbReference type="PATRIC" id="fig|1229521.3.peg.1070"/>